<sequence>MNDLHIVAVLYAKEGQEAQLREDLIALAAPSQNEEGNLRYEVHVDSEDPRRFVFVEHWANPALREKHHTQGEHILNFHANGVKNVERAEVFKLSRLA</sequence>
<name>A0A9W3PBQ5_BURCE</name>
<dbReference type="InterPro" id="IPR007138">
    <property type="entry name" value="ABM_dom"/>
</dbReference>
<dbReference type="SUPFAM" id="SSF54909">
    <property type="entry name" value="Dimeric alpha+beta barrel"/>
    <property type="match status" value="1"/>
</dbReference>
<keyword evidence="2" id="KW-0560">Oxidoreductase</keyword>
<keyword evidence="2" id="KW-0503">Monooxygenase</keyword>
<dbReference type="KEGG" id="bct:GEM_4431"/>
<dbReference type="Gene3D" id="3.30.70.100">
    <property type="match status" value="1"/>
</dbReference>
<dbReference type="PROSITE" id="PS51725">
    <property type="entry name" value="ABM"/>
    <property type="match status" value="1"/>
</dbReference>
<protein>
    <submittedName>
        <fullName evidence="2">Antibiotic biosynthesis monooxygenase</fullName>
    </submittedName>
</protein>
<dbReference type="AlphaFoldDB" id="A0A9W3PBQ5"/>
<accession>A0A9W3PBQ5</accession>
<dbReference type="EMBL" id="CP003775">
    <property type="protein sequence ID" value="AFQ50821.1"/>
    <property type="molecule type" value="Genomic_DNA"/>
</dbReference>
<dbReference type="InterPro" id="IPR050744">
    <property type="entry name" value="AI-2_Isomerase_LsrG"/>
</dbReference>
<feature type="domain" description="ABM" evidence="1">
    <location>
        <begin position="4"/>
        <end position="96"/>
    </location>
</feature>
<dbReference type="PANTHER" id="PTHR33336">
    <property type="entry name" value="QUINOL MONOOXYGENASE YGIN-RELATED"/>
    <property type="match status" value="1"/>
</dbReference>
<evidence type="ECO:0000313" key="2">
    <source>
        <dbReference type="EMBL" id="AFQ50821.1"/>
    </source>
</evidence>
<dbReference type="Proteomes" id="UP000032866">
    <property type="component" value="Chromosome 2"/>
</dbReference>
<dbReference type="GO" id="GO:0004497">
    <property type="term" value="F:monooxygenase activity"/>
    <property type="evidence" value="ECO:0007669"/>
    <property type="project" value="UniProtKB-KW"/>
</dbReference>
<dbReference type="Pfam" id="PF03992">
    <property type="entry name" value="ABM"/>
    <property type="match status" value="1"/>
</dbReference>
<dbReference type="RefSeq" id="WP_014899588.1">
    <property type="nucleotide sequence ID" value="NC_018514.1"/>
</dbReference>
<organism evidence="2 3">
    <name type="scientific">Burkholderia cepacia GG4</name>
    <dbReference type="NCBI Taxonomy" id="1009846"/>
    <lineage>
        <taxon>Bacteria</taxon>
        <taxon>Pseudomonadati</taxon>
        <taxon>Pseudomonadota</taxon>
        <taxon>Betaproteobacteria</taxon>
        <taxon>Burkholderiales</taxon>
        <taxon>Burkholderiaceae</taxon>
        <taxon>Burkholderia</taxon>
        <taxon>Burkholderia cepacia complex</taxon>
    </lineage>
</organism>
<evidence type="ECO:0000313" key="3">
    <source>
        <dbReference type="Proteomes" id="UP000032866"/>
    </source>
</evidence>
<dbReference type="InterPro" id="IPR011008">
    <property type="entry name" value="Dimeric_a/b-barrel"/>
</dbReference>
<proteinExistence type="predicted"/>
<dbReference type="PANTHER" id="PTHR33336:SF3">
    <property type="entry name" value="ABM DOMAIN-CONTAINING PROTEIN"/>
    <property type="match status" value="1"/>
</dbReference>
<gene>
    <name evidence="2" type="ORF">GEM_4431</name>
</gene>
<reference evidence="2 3" key="1">
    <citation type="journal article" date="2012" name="J. Bacteriol.">
        <title>Complete Genome Sequence of Burkholderia sp. Strain GG4, a Betaproteobacterium That Reduces 3-Oxo-N-Acylhomoserine Lactones and Produces Different N-Acylhomoserine Lactones.</title>
        <authorList>
            <person name="Hong K.W."/>
            <person name="Koh C.L."/>
            <person name="Sam C.K."/>
            <person name="Yin W.F."/>
            <person name="Chan K.G."/>
        </authorList>
    </citation>
    <scope>NUCLEOTIDE SEQUENCE [LARGE SCALE GENOMIC DNA]</scope>
    <source>
        <strain evidence="2 3">GG4</strain>
    </source>
</reference>
<evidence type="ECO:0000259" key="1">
    <source>
        <dbReference type="PROSITE" id="PS51725"/>
    </source>
</evidence>